<feature type="domain" description="ABC transporter" evidence="5">
    <location>
        <begin position="21"/>
        <end position="270"/>
    </location>
</feature>
<keyword evidence="2" id="KW-0813">Transport</keyword>
<reference evidence="6 7" key="1">
    <citation type="submission" date="2016-10" db="EMBL/GenBank/DDBJ databases">
        <authorList>
            <person name="de Groot N.N."/>
        </authorList>
    </citation>
    <scope>NUCLEOTIDE SEQUENCE [LARGE SCALE GENOMIC DNA]</scope>
    <source>
        <strain evidence="6 7">CGMCC 1.6291</strain>
    </source>
</reference>
<protein>
    <submittedName>
        <fullName evidence="6">Peptide/nickel transport system ATP-binding protein</fullName>
    </submittedName>
</protein>
<keyword evidence="3" id="KW-0547">Nucleotide-binding</keyword>
<feature type="domain" description="ABC transporter" evidence="5">
    <location>
        <begin position="294"/>
        <end position="544"/>
    </location>
</feature>
<keyword evidence="4 6" id="KW-0067">ATP-binding</keyword>
<dbReference type="NCBIfam" id="TIGR01727">
    <property type="entry name" value="oligo_HPY"/>
    <property type="match status" value="1"/>
</dbReference>
<dbReference type="RefSeq" id="WP_091639217.1">
    <property type="nucleotide sequence ID" value="NZ_FOEG01000001.1"/>
</dbReference>
<dbReference type="InterPro" id="IPR017871">
    <property type="entry name" value="ABC_transporter-like_CS"/>
</dbReference>
<dbReference type="FunFam" id="3.40.50.300:FF:000016">
    <property type="entry name" value="Oligopeptide ABC transporter ATP-binding component"/>
    <property type="match status" value="1"/>
</dbReference>
<dbReference type="InterPro" id="IPR013563">
    <property type="entry name" value="Oligopep_ABC_C"/>
</dbReference>
<dbReference type="EMBL" id="FOEG01000001">
    <property type="protein sequence ID" value="SEO47162.1"/>
    <property type="molecule type" value="Genomic_DNA"/>
</dbReference>
<name>A0A1H8PYS0_9GAMM</name>
<dbReference type="InterPro" id="IPR050319">
    <property type="entry name" value="ABC_transp_ATP-bind"/>
</dbReference>
<evidence type="ECO:0000259" key="5">
    <source>
        <dbReference type="PROSITE" id="PS50893"/>
    </source>
</evidence>
<organism evidence="6 7">
    <name type="scientific">Aquisalimonas asiatica</name>
    <dbReference type="NCBI Taxonomy" id="406100"/>
    <lineage>
        <taxon>Bacteria</taxon>
        <taxon>Pseudomonadati</taxon>
        <taxon>Pseudomonadota</taxon>
        <taxon>Gammaproteobacteria</taxon>
        <taxon>Chromatiales</taxon>
        <taxon>Ectothiorhodospiraceae</taxon>
        <taxon>Aquisalimonas</taxon>
    </lineage>
</organism>
<evidence type="ECO:0000256" key="1">
    <source>
        <dbReference type="ARBA" id="ARBA00005417"/>
    </source>
</evidence>
<dbReference type="GO" id="GO:0005524">
    <property type="term" value="F:ATP binding"/>
    <property type="evidence" value="ECO:0007669"/>
    <property type="project" value="UniProtKB-KW"/>
</dbReference>
<dbReference type="PANTHER" id="PTHR43776:SF7">
    <property type="entry name" value="D,D-DIPEPTIDE TRANSPORT ATP-BINDING PROTEIN DDPF-RELATED"/>
    <property type="match status" value="1"/>
</dbReference>
<dbReference type="NCBIfam" id="NF008453">
    <property type="entry name" value="PRK11308.1"/>
    <property type="match status" value="2"/>
</dbReference>
<evidence type="ECO:0000256" key="3">
    <source>
        <dbReference type="ARBA" id="ARBA00022741"/>
    </source>
</evidence>
<dbReference type="Gene3D" id="3.40.50.300">
    <property type="entry name" value="P-loop containing nucleotide triphosphate hydrolases"/>
    <property type="match status" value="2"/>
</dbReference>
<evidence type="ECO:0000256" key="2">
    <source>
        <dbReference type="ARBA" id="ARBA00022448"/>
    </source>
</evidence>
<dbReference type="CDD" id="cd03257">
    <property type="entry name" value="ABC_NikE_OppD_transporters"/>
    <property type="match status" value="1"/>
</dbReference>
<dbReference type="STRING" id="406100.SAMN04488052_101245"/>
<dbReference type="InterPro" id="IPR003593">
    <property type="entry name" value="AAA+_ATPase"/>
</dbReference>
<dbReference type="Pfam" id="PF08352">
    <property type="entry name" value="oligo_HPY"/>
    <property type="match status" value="2"/>
</dbReference>
<dbReference type="PROSITE" id="PS00211">
    <property type="entry name" value="ABC_TRANSPORTER_1"/>
    <property type="match status" value="1"/>
</dbReference>
<dbReference type="PANTHER" id="PTHR43776">
    <property type="entry name" value="TRANSPORT ATP-BINDING PROTEIN"/>
    <property type="match status" value="1"/>
</dbReference>
<evidence type="ECO:0000256" key="4">
    <source>
        <dbReference type="ARBA" id="ARBA00022840"/>
    </source>
</evidence>
<dbReference type="SMART" id="SM00382">
    <property type="entry name" value="AAA"/>
    <property type="match status" value="2"/>
</dbReference>
<dbReference type="GO" id="GO:0016887">
    <property type="term" value="F:ATP hydrolysis activity"/>
    <property type="evidence" value="ECO:0007669"/>
    <property type="project" value="InterPro"/>
</dbReference>
<keyword evidence="7" id="KW-1185">Reference proteome</keyword>
<dbReference type="GO" id="GO:0015833">
    <property type="term" value="P:peptide transport"/>
    <property type="evidence" value="ECO:0007669"/>
    <property type="project" value="InterPro"/>
</dbReference>
<dbReference type="Pfam" id="PF00005">
    <property type="entry name" value="ABC_tran"/>
    <property type="match status" value="2"/>
</dbReference>
<dbReference type="PROSITE" id="PS50893">
    <property type="entry name" value="ABC_TRANSPORTER_2"/>
    <property type="match status" value="2"/>
</dbReference>
<dbReference type="InterPro" id="IPR027417">
    <property type="entry name" value="P-loop_NTPase"/>
</dbReference>
<evidence type="ECO:0000313" key="7">
    <source>
        <dbReference type="Proteomes" id="UP000199657"/>
    </source>
</evidence>
<gene>
    <name evidence="6" type="ORF">SAMN04488052_101245</name>
</gene>
<dbReference type="InterPro" id="IPR003439">
    <property type="entry name" value="ABC_transporter-like_ATP-bd"/>
</dbReference>
<sequence>MSQAQRADVVAAEPGSAEPILAVQDLTVTAGEGADVLLDGVSLTLAPGEMLGIGGGGGAGKTVLCKALINWLPGGVAVREGEVTFRGATILTPDGAPTTGFRGAGIGYVGADATSALDPTLPVGDQIIEKLRASDRGLSRREAAERVLTLFREVRLPTTEKRMNEYPGQYSGGMMQRAMIVDALVTRPAVVLADDITQPLDVTVAVQIIHLLKQLSAKYGTAVIFASGSLPLLSRAVDRVVVLDRGRIIESGPTEAVIRAPEHAHTRHLLDVIPRVWEGHEPVAGPRARRGPVLSLDDVHRTYRVRERGSFNRTHDVRAVRGVSLDVWEGEKFGIIGESGCGKSTLTRLLTALEQPDQGAIHLNGRRLSTLDPLEVRTMRKDLQLVLQDPFNALPPRRTVGEIIEEPLRIHRLGNREARRAKVLSVMEEVGLAASWFQRLPAGMGGGERQRVNVARALVLEPSVLILDETLTALDVVEQKKLLDLFDTLQQSRALTYIFISHDLAMIRNTCDRIAVMYLGEVVEVAENEQLFRHPVHPYSRALLSAVPTIEPSPFDPAEHLLDGEPPSPIDLPKGCCFRSRCPSAMARCAEEAPAMYQGRVNQYAACFLCENRTT</sequence>
<dbReference type="Proteomes" id="UP000199657">
    <property type="component" value="Unassembled WGS sequence"/>
</dbReference>
<dbReference type="SUPFAM" id="SSF52540">
    <property type="entry name" value="P-loop containing nucleoside triphosphate hydrolases"/>
    <property type="match status" value="2"/>
</dbReference>
<dbReference type="OrthoDB" id="9784450at2"/>
<accession>A0A1H8PYS0</accession>
<proteinExistence type="inferred from homology"/>
<comment type="similarity">
    <text evidence="1">Belongs to the ABC transporter superfamily.</text>
</comment>
<evidence type="ECO:0000313" key="6">
    <source>
        <dbReference type="EMBL" id="SEO47162.1"/>
    </source>
</evidence>
<dbReference type="AlphaFoldDB" id="A0A1H8PYS0"/>
<dbReference type="GO" id="GO:0055085">
    <property type="term" value="P:transmembrane transport"/>
    <property type="evidence" value="ECO:0007669"/>
    <property type="project" value="UniProtKB-ARBA"/>
</dbReference>